<dbReference type="EMBL" id="BGZK01000010">
    <property type="protein sequence ID" value="GBP03476.1"/>
    <property type="molecule type" value="Genomic_DNA"/>
</dbReference>
<feature type="compositionally biased region" description="Low complexity" evidence="1">
    <location>
        <begin position="70"/>
        <end position="84"/>
    </location>
</feature>
<feature type="compositionally biased region" description="Low complexity" evidence="1">
    <location>
        <begin position="39"/>
        <end position="50"/>
    </location>
</feature>
<name>A0A4C1SNI2_EUMVA</name>
<organism evidence="3 4">
    <name type="scientific">Eumeta variegata</name>
    <name type="common">Bagworm moth</name>
    <name type="synonym">Eumeta japonica</name>
    <dbReference type="NCBI Taxonomy" id="151549"/>
    <lineage>
        <taxon>Eukaryota</taxon>
        <taxon>Metazoa</taxon>
        <taxon>Ecdysozoa</taxon>
        <taxon>Arthropoda</taxon>
        <taxon>Hexapoda</taxon>
        <taxon>Insecta</taxon>
        <taxon>Pterygota</taxon>
        <taxon>Neoptera</taxon>
        <taxon>Endopterygota</taxon>
        <taxon>Lepidoptera</taxon>
        <taxon>Glossata</taxon>
        <taxon>Ditrysia</taxon>
        <taxon>Tineoidea</taxon>
        <taxon>Psychidae</taxon>
        <taxon>Oiketicinae</taxon>
        <taxon>Eumeta</taxon>
    </lineage>
</organism>
<sequence>MPHSRPTFKRPSRVPVAPPRDLENFPALASSRKTTPVMNSHPAPAPSSNPWGRNQPSRAVPESPREPARRAPLAPHPATATAGPSSFGDNIQTVMAVLRAVLNSEIAEFAGQLCACRNVEEKLLVLVRYHHLMCSQTDELYGIDIALIQETFLKPNRSRACVIAGYVQLRTDGTHARKGGTALYYSRSLHCCSITIPPLINMEAAGCRLVVVSVYLPYPKPLLRSDLRTLLALGDAVILFGDFNCKNPRWGCATMNYNGEKLD</sequence>
<dbReference type="InterPro" id="IPR005135">
    <property type="entry name" value="Endo/exonuclease/phosphatase"/>
</dbReference>
<feature type="domain" description="Endonuclease/exonuclease/phosphatase" evidence="2">
    <location>
        <begin position="141"/>
        <end position="256"/>
    </location>
</feature>
<evidence type="ECO:0000256" key="1">
    <source>
        <dbReference type="SAM" id="MobiDB-lite"/>
    </source>
</evidence>
<feature type="region of interest" description="Disordered" evidence="1">
    <location>
        <begin position="1"/>
        <end position="86"/>
    </location>
</feature>
<evidence type="ECO:0000313" key="4">
    <source>
        <dbReference type="Proteomes" id="UP000299102"/>
    </source>
</evidence>
<dbReference type="Proteomes" id="UP000299102">
    <property type="component" value="Unassembled WGS sequence"/>
</dbReference>
<dbReference type="PANTHER" id="PTHR33273">
    <property type="entry name" value="DOMAIN-CONTAINING PROTEIN, PUTATIVE-RELATED"/>
    <property type="match status" value="1"/>
</dbReference>
<reference evidence="3 4" key="1">
    <citation type="journal article" date="2019" name="Commun. Biol.">
        <title>The bagworm genome reveals a unique fibroin gene that provides high tensile strength.</title>
        <authorList>
            <person name="Kono N."/>
            <person name="Nakamura H."/>
            <person name="Ohtoshi R."/>
            <person name="Tomita M."/>
            <person name="Numata K."/>
            <person name="Arakawa K."/>
        </authorList>
    </citation>
    <scope>NUCLEOTIDE SEQUENCE [LARGE SCALE GENOMIC DNA]</scope>
</reference>
<dbReference type="Gene3D" id="3.60.10.10">
    <property type="entry name" value="Endonuclease/exonuclease/phosphatase"/>
    <property type="match status" value="1"/>
</dbReference>
<dbReference type="AlphaFoldDB" id="A0A4C1SNI2"/>
<dbReference type="InterPro" id="IPR036691">
    <property type="entry name" value="Endo/exonu/phosph_ase_sf"/>
</dbReference>
<protein>
    <recommendedName>
        <fullName evidence="2">Endonuclease/exonuclease/phosphatase domain-containing protein</fullName>
    </recommendedName>
</protein>
<keyword evidence="4" id="KW-1185">Reference proteome</keyword>
<evidence type="ECO:0000259" key="2">
    <source>
        <dbReference type="Pfam" id="PF03372"/>
    </source>
</evidence>
<dbReference type="OrthoDB" id="410155at2759"/>
<dbReference type="GO" id="GO:0003824">
    <property type="term" value="F:catalytic activity"/>
    <property type="evidence" value="ECO:0007669"/>
    <property type="project" value="InterPro"/>
</dbReference>
<dbReference type="Pfam" id="PF03372">
    <property type="entry name" value="Exo_endo_phos"/>
    <property type="match status" value="1"/>
</dbReference>
<accession>A0A4C1SNI2</accession>
<gene>
    <name evidence="3" type="ORF">EVAR_101823_1</name>
</gene>
<feature type="compositionally biased region" description="Basic residues" evidence="1">
    <location>
        <begin position="1"/>
        <end position="12"/>
    </location>
</feature>
<dbReference type="PANTHER" id="PTHR33273:SF4">
    <property type="entry name" value="ENDONUCLEASE_EXONUCLEASE_PHOSPHATASE DOMAIN-CONTAINING PROTEIN"/>
    <property type="match status" value="1"/>
</dbReference>
<proteinExistence type="predicted"/>
<dbReference type="SUPFAM" id="SSF56219">
    <property type="entry name" value="DNase I-like"/>
    <property type="match status" value="1"/>
</dbReference>
<comment type="caution">
    <text evidence="3">The sequence shown here is derived from an EMBL/GenBank/DDBJ whole genome shotgun (WGS) entry which is preliminary data.</text>
</comment>
<evidence type="ECO:0000313" key="3">
    <source>
        <dbReference type="EMBL" id="GBP03476.1"/>
    </source>
</evidence>